<keyword evidence="1" id="KW-0732">Signal</keyword>
<name>A0A438JR90_VITVI</name>
<gene>
    <name evidence="2" type="ORF">CK203_015748</name>
</gene>
<protein>
    <recommendedName>
        <fullName evidence="4">Retrovirus-related Pol polyprotein from transposon RE2</fullName>
    </recommendedName>
</protein>
<evidence type="ECO:0008006" key="4">
    <source>
        <dbReference type="Google" id="ProtNLM"/>
    </source>
</evidence>
<dbReference type="Proteomes" id="UP000288805">
    <property type="component" value="Unassembled WGS sequence"/>
</dbReference>
<sequence>MLLNALSWALCTNNVVHAQQRPFLPLIPHLIQWIVNLNGLVESLDLRIGIFSSLLATSYARRALGTTRQSHLGYCVCPPNVKPIGCKWVYSIKFRSDGSLERYKAHLVALGKQ</sequence>
<evidence type="ECO:0000256" key="1">
    <source>
        <dbReference type="SAM" id="SignalP"/>
    </source>
</evidence>
<dbReference type="EMBL" id="QGNW01000030">
    <property type="protein sequence ID" value="RVX11458.1"/>
    <property type="molecule type" value="Genomic_DNA"/>
</dbReference>
<reference evidence="2 3" key="1">
    <citation type="journal article" date="2018" name="PLoS Genet.">
        <title>Population sequencing reveals clonal diversity and ancestral inbreeding in the grapevine cultivar Chardonnay.</title>
        <authorList>
            <person name="Roach M.J."/>
            <person name="Johnson D.L."/>
            <person name="Bohlmann J."/>
            <person name="van Vuuren H.J."/>
            <person name="Jones S.J."/>
            <person name="Pretorius I.S."/>
            <person name="Schmidt S.A."/>
            <person name="Borneman A.R."/>
        </authorList>
    </citation>
    <scope>NUCLEOTIDE SEQUENCE [LARGE SCALE GENOMIC DNA]</scope>
    <source>
        <strain evidence="3">cv. Chardonnay</strain>
        <tissue evidence="2">Leaf</tissue>
    </source>
</reference>
<feature type="chain" id="PRO_5019261748" description="Retrovirus-related Pol polyprotein from transposon RE2" evidence="1">
    <location>
        <begin position="19"/>
        <end position="113"/>
    </location>
</feature>
<organism evidence="2 3">
    <name type="scientific">Vitis vinifera</name>
    <name type="common">Grape</name>
    <dbReference type="NCBI Taxonomy" id="29760"/>
    <lineage>
        <taxon>Eukaryota</taxon>
        <taxon>Viridiplantae</taxon>
        <taxon>Streptophyta</taxon>
        <taxon>Embryophyta</taxon>
        <taxon>Tracheophyta</taxon>
        <taxon>Spermatophyta</taxon>
        <taxon>Magnoliopsida</taxon>
        <taxon>eudicotyledons</taxon>
        <taxon>Gunneridae</taxon>
        <taxon>Pentapetalae</taxon>
        <taxon>rosids</taxon>
        <taxon>Vitales</taxon>
        <taxon>Vitaceae</taxon>
        <taxon>Viteae</taxon>
        <taxon>Vitis</taxon>
    </lineage>
</organism>
<evidence type="ECO:0000313" key="2">
    <source>
        <dbReference type="EMBL" id="RVX11458.1"/>
    </source>
</evidence>
<proteinExistence type="predicted"/>
<feature type="signal peptide" evidence="1">
    <location>
        <begin position="1"/>
        <end position="18"/>
    </location>
</feature>
<evidence type="ECO:0000313" key="3">
    <source>
        <dbReference type="Proteomes" id="UP000288805"/>
    </source>
</evidence>
<dbReference type="AlphaFoldDB" id="A0A438JR90"/>
<comment type="caution">
    <text evidence="2">The sequence shown here is derived from an EMBL/GenBank/DDBJ whole genome shotgun (WGS) entry which is preliminary data.</text>
</comment>
<accession>A0A438JR90</accession>